<protein>
    <submittedName>
        <fullName evidence="2">Peptidase S1 domain-containing protein</fullName>
    </submittedName>
</protein>
<accession>A0AC35GNX6</accession>
<sequence length="314" mass="32899">TNHGTTKGDSGGPFLIIRDHRWIQYGITSLGYFQPIPGDLLAMREKGTFTKVNAYCHWIAEKTSNEVTSKTTTSEPINLIVAKTTINGNSENVKGLKVATTVSIEDVFAAVKTAASKALENDEIVPVNNDKNEKATTTLKPSIQNEDENVEQIKPGKSTTVGKAPSNPPVDAIVTTTVSSEDGIVAVKGGKATTVAAPNDVDGIVAVKGGKAITLAASKDVGEEEPVKNGKSDKTTTAAVEINVKGGKEATTLKPLKTDEEPVKTTKTGKAPSNPPTDAIVTTAGIENVIVSVESGKPIPSKAIDDEIIKNDKS</sequence>
<evidence type="ECO:0000313" key="2">
    <source>
        <dbReference type="WBParaSite" id="PS1159_v2.g725.t1"/>
    </source>
</evidence>
<proteinExistence type="predicted"/>
<dbReference type="WBParaSite" id="PS1159_v2.g725.t1">
    <property type="protein sequence ID" value="PS1159_v2.g725.t1"/>
    <property type="gene ID" value="PS1159_v2.g725"/>
</dbReference>
<name>A0AC35GNX6_9BILA</name>
<evidence type="ECO:0000313" key="1">
    <source>
        <dbReference type="Proteomes" id="UP000887580"/>
    </source>
</evidence>
<reference evidence="2" key="1">
    <citation type="submission" date="2022-11" db="UniProtKB">
        <authorList>
            <consortium name="WormBaseParasite"/>
        </authorList>
    </citation>
    <scope>IDENTIFICATION</scope>
</reference>
<dbReference type="Proteomes" id="UP000887580">
    <property type="component" value="Unplaced"/>
</dbReference>
<organism evidence="1 2">
    <name type="scientific">Panagrolaimus sp. PS1159</name>
    <dbReference type="NCBI Taxonomy" id="55785"/>
    <lineage>
        <taxon>Eukaryota</taxon>
        <taxon>Metazoa</taxon>
        <taxon>Ecdysozoa</taxon>
        <taxon>Nematoda</taxon>
        <taxon>Chromadorea</taxon>
        <taxon>Rhabditida</taxon>
        <taxon>Tylenchina</taxon>
        <taxon>Panagrolaimomorpha</taxon>
        <taxon>Panagrolaimoidea</taxon>
        <taxon>Panagrolaimidae</taxon>
        <taxon>Panagrolaimus</taxon>
    </lineage>
</organism>